<comment type="caution">
    <text evidence="5">The sequence shown here is derived from an EMBL/GenBank/DDBJ whole genome shotgun (WGS) entry which is preliminary data.</text>
</comment>
<evidence type="ECO:0000313" key="5">
    <source>
        <dbReference type="EMBL" id="CAD6252260.1"/>
    </source>
</evidence>
<dbReference type="InterPro" id="IPR036770">
    <property type="entry name" value="Ankyrin_rpt-contain_sf"/>
</dbReference>
<organism evidence="5 6">
    <name type="scientific">Miscanthus lutarioriparius</name>
    <dbReference type="NCBI Taxonomy" id="422564"/>
    <lineage>
        <taxon>Eukaryota</taxon>
        <taxon>Viridiplantae</taxon>
        <taxon>Streptophyta</taxon>
        <taxon>Embryophyta</taxon>
        <taxon>Tracheophyta</taxon>
        <taxon>Spermatophyta</taxon>
        <taxon>Magnoliopsida</taxon>
        <taxon>Liliopsida</taxon>
        <taxon>Poales</taxon>
        <taxon>Poaceae</taxon>
        <taxon>PACMAD clade</taxon>
        <taxon>Panicoideae</taxon>
        <taxon>Andropogonodae</taxon>
        <taxon>Andropogoneae</taxon>
        <taxon>Saccharinae</taxon>
        <taxon>Miscanthus</taxon>
    </lineage>
</organism>
<dbReference type="PANTHER" id="PTHR24171:SF8">
    <property type="entry name" value="BRCA1-ASSOCIATED RING DOMAIN PROTEIN 1"/>
    <property type="match status" value="1"/>
</dbReference>
<evidence type="ECO:0000256" key="2">
    <source>
        <dbReference type="ARBA" id="ARBA00023043"/>
    </source>
</evidence>
<dbReference type="PROSITE" id="PS50297">
    <property type="entry name" value="ANK_REP_REGION"/>
    <property type="match status" value="3"/>
</dbReference>
<dbReference type="Pfam" id="PF00023">
    <property type="entry name" value="Ank"/>
    <property type="match status" value="1"/>
</dbReference>
<feature type="repeat" description="ANK" evidence="3">
    <location>
        <begin position="59"/>
        <end position="91"/>
    </location>
</feature>
<evidence type="ECO:0000313" key="6">
    <source>
        <dbReference type="Proteomes" id="UP000604825"/>
    </source>
</evidence>
<dbReference type="Gene3D" id="1.25.40.20">
    <property type="entry name" value="Ankyrin repeat-containing domain"/>
    <property type="match status" value="1"/>
</dbReference>
<keyword evidence="6" id="KW-1185">Reference proteome</keyword>
<reference evidence="5" key="1">
    <citation type="submission" date="2020-10" db="EMBL/GenBank/DDBJ databases">
        <authorList>
            <person name="Han B."/>
            <person name="Lu T."/>
            <person name="Zhao Q."/>
            <person name="Huang X."/>
            <person name="Zhao Y."/>
        </authorList>
    </citation>
    <scope>NUCLEOTIDE SEQUENCE</scope>
</reference>
<keyword evidence="1" id="KW-0677">Repeat</keyword>
<keyword evidence="2 3" id="KW-0040">ANK repeat</keyword>
<evidence type="ECO:0000256" key="1">
    <source>
        <dbReference type="ARBA" id="ARBA00022737"/>
    </source>
</evidence>
<feature type="repeat" description="ANK" evidence="3">
    <location>
        <begin position="94"/>
        <end position="119"/>
    </location>
</feature>
<evidence type="ECO:0000256" key="3">
    <source>
        <dbReference type="PROSITE-ProRule" id="PRU00023"/>
    </source>
</evidence>
<dbReference type="PROSITE" id="PS50088">
    <property type="entry name" value="ANK_REPEAT"/>
    <property type="match status" value="3"/>
</dbReference>
<dbReference type="PRINTS" id="PR01415">
    <property type="entry name" value="ANKYRIN"/>
</dbReference>
<accession>A0A811Q516</accession>
<dbReference type="PANTHER" id="PTHR24171">
    <property type="entry name" value="ANKYRIN REPEAT DOMAIN-CONTAINING PROTEIN 39-RELATED"/>
    <property type="match status" value="1"/>
</dbReference>
<dbReference type="OrthoDB" id="194358at2759"/>
<gene>
    <name evidence="5" type="ORF">NCGR_LOCUS35986</name>
</gene>
<dbReference type="EMBL" id="CAJGYO010000008">
    <property type="protein sequence ID" value="CAD6252260.1"/>
    <property type="molecule type" value="Genomic_DNA"/>
</dbReference>
<protein>
    <submittedName>
        <fullName evidence="5">Uncharacterized protein</fullName>
    </submittedName>
</protein>
<dbReference type="GO" id="GO:0004842">
    <property type="term" value="F:ubiquitin-protein transferase activity"/>
    <property type="evidence" value="ECO:0007669"/>
    <property type="project" value="TreeGrafter"/>
</dbReference>
<dbReference type="AlphaFoldDB" id="A0A811Q516"/>
<dbReference type="Pfam" id="PF12796">
    <property type="entry name" value="Ank_2"/>
    <property type="match status" value="1"/>
</dbReference>
<dbReference type="GO" id="GO:0085020">
    <property type="term" value="P:protein K6-linked ubiquitination"/>
    <property type="evidence" value="ECO:0007669"/>
    <property type="project" value="TreeGrafter"/>
</dbReference>
<proteinExistence type="predicted"/>
<feature type="repeat" description="ANK" evidence="3">
    <location>
        <begin position="22"/>
        <end position="54"/>
    </location>
</feature>
<dbReference type="SUPFAM" id="SSF48403">
    <property type="entry name" value="Ankyrin repeat"/>
    <property type="match status" value="1"/>
</dbReference>
<sequence length="174" mass="19355">MVLVRRSLSMSRPRSCHDADDRGWNPLHVAARKGDLKEVRRLLDDGMDVNAPAWGPKCPGATPLHLAAQGGHVKIMDELLERGANIDARTKGACGWTPLHIAAKERNKKTVRFLIENGAFLPPEMNDHSIAKEWGLGNDVKGMSRLLDMEDCSRMFCDYSYLDNVAYVGLRQAS</sequence>
<evidence type="ECO:0000256" key="4">
    <source>
        <dbReference type="SAM" id="MobiDB-lite"/>
    </source>
</evidence>
<dbReference type="SMART" id="SM00248">
    <property type="entry name" value="ANK"/>
    <property type="match status" value="3"/>
</dbReference>
<name>A0A811Q516_9POAL</name>
<feature type="region of interest" description="Disordered" evidence="4">
    <location>
        <begin position="1"/>
        <end position="23"/>
    </location>
</feature>
<dbReference type="InterPro" id="IPR002110">
    <property type="entry name" value="Ankyrin_rpt"/>
</dbReference>
<dbReference type="Proteomes" id="UP000604825">
    <property type="component" value="Unassembled WGS sequence"/>
</dbReference>